<feature type="non-terminal residue" evidence="3">
    <location>
        <position position="1"/>
    </location>
</feature>
<evidence type="ECO:0000313" key="4">
    <source>
        <dbReference type="Proteomes" id="UP001432322"/>
    </source>
</evidence>
<dbReference type="AlphaFoldDB" id="A0AAV5VHZ7"/>
<keyword evidence="1" id="KW-0175">Coiled coil</keyword>
<feature type="coiled-coil region" evidence="1">
    <location>
        <begin position="70"/>
        <end position="97"/>
    </location>
</feature>
<evidence type="ECO:0000256" key="1">
    <source>
        <dbReference type="SAM" id="Coils"/>
    </source>
</evidence>
<sequence>RVTQRPLSDYGQGLFPYVIIYFVITTQFEESAVVLIQYGWRKWRRERMERTEHMRRILSSDFAGKISLGNSHLISQLNQLKAEREKQEELYEEIVRTPARYVNALLRVEQQRERKGEERKRIIDHEEITRRNQAARVITRNLRKYCIRRSIEKRGETKLTLKRRLELIKILDERLSRNVDMRRKSLQEIERRRGDRHRVVRELITQGAVRDRKMDIYRREITMLSALPPPGQSTKEVVDMLKTMRNPLRESIAKRSHDKEMAKIQDILLGL</sequence>
<evidence type="ECO:0000256" key="2">
    <source>
        <dbReference type="SAM" id="Phobius"/>
    </source>
</evidence>
<feature type="non-terminal residue" evidence="3">
    <location>
        <position position="271"/>
    </location>
</feature>
<name>A0AAV5VHZ7_9BILA</name>
<proteinExistence type="predicted"/>
<accession>A0AAV5VHZ7</accession>
<dbReference type="EMBL" id="BTSY01000003">
    <property type="protein sequence ID" value="GMT19280.1"/>
    <property type="molecule type" value="Genomic_DNA"/>
</dbReference>
<keyword evidence="4" id="KW-1185">Reference proteome</keyword>
<dbReference type="Proteomes" id="UP001432322">
    <property type="component" value="Unassembled WGS sequence"/>
</dbReference>
<feature type="transmembrane region" description="Helical" evidence="2">
    <location>
        <begin position="14"/>
        <end position="40"/>
    </location>
</feature>
<evidence type="ECO:0000313" key="3">
    <source>
        <dbReference type="EMBL" id="GMT19280.1"/>
    </source>
</evidence>
<protein>
    <submittedName>
        <fullName evidence="3">Uncharacterized protein</fullName>
    </submittedName>
</protein>
<keyword evidence="2" id="KW-0472">Membrane</keyword>
<keyword evidence="2" id="KW-1133">Transmembrane helix</keyword>
<reference evidence="3" key="1">
    <citation type="submission" date="2023-10" db="EMBL/GenBank/DDBJ databases">
        <title>Genome assembly of Pristionchus species.</title>
        <authorList>
            <person name="Yoshida K."/>
            <person name="Sommer R.J."/>
        </authorList>
    </citation>
    <scope>NUCLEOTIDE SEQUENCE</scope>
    <source>
        <strain evidence="3">RS5133</strain>
    </source>
</reference>
<organism evidence="3 4">
    <name type="scientific">Pristionchus fissidentatus</name>
    <dbReference type="NCBI Taxonomy" id="1538716"/>
    <lineage>
        <taxon>Eukaryota</taxon>
        <taxon>Metazoa</taxon>
        <taxon>Ecdysozoa</taxon>
        <taxon>Nematoda</taxon>
        <taxon>Chromadorea</taxon>
        <taxon>Rhabditida</taxon>
        <taxon>Rhabditina</taxon>
        <taxon>Diplogasteromorpha</taxon>
        <taxon>Diplogasteroidea</taxon>
        <taxon>Neodiplogasteridae</taxon>
        <taxon>Pristionchus</taxon>
    </lineage>
</organism>
<comment type="caution">
    <text evidence="3">The sequence shown here is derived from an EMBL/GenBank/DDBJ whole genome shotgun (WGS) entry which is preliminary data.</text>
</comment>
<gene>
    <name evidence="3" type="ORF">PFISCL1PPCAC_10577</name>
</gene>
<keyword evidence="2" id="KW-0812">Transmembrane</keyword>